<evidence type="ECO:0000256" key="6">
    <source>
        <dbReference type="ARBA" id="ARBA00022989"/>
    </source>
</evidence>
<comment type="subcellular location">
    <subcellularLocation>
        <location evidence="10">Cell membrane</location>
        <topology evidence="10">Multi-pass membrane protein</topology>
    </subcellularLocation>
</comment>
<keyword evidence="9 10" id="KW-0170">Cobalt</keyword>
<keyword evidence="1 10" id="KW-0171">Cobalt transport</keyword>
<dbReference type="GO" id="GO:0005886">
    <property type="term" value="C:plasma membrane"/>
    <property type="evidence" value="ECO:0007669"/>
    <property type="project" value="UniProtKB-SubCell"/>
</dbReference>
<evidence type="ECO:0000256" key="4">
    <source>
        <dbReference type="ARBA" id="ARBA00022573"/>
    </source>
</evidence>
<keyword evidence="3 10" id="KW-1003">Cell membrane</keyword>
<organism evidence="11 12">
    <name type="scientific">Ruminiclostridium herbifermentans</name>
    <dbReference type="NCBI Taxonomy" id="2488810"/>
    <lineage>
        <taxon>Bacteria</taxon>
        <taxon>Bacillati</taxon>
        <taxon>Bacillota</taxon>
        <taxon>Clostridia</taxon>
        <taxon>Eubacteriales</taxon>
        <taxon>Oscillospiraceae</taxon>
        <taxon>Ruminiclostridium</taxon>
    </lineage>
</organism>
<dbReference type="UniPathway" id="UPA00148"/>
<dbReference type="PANTHER" id="PTHR38662:SF1">
    <property type="entry name" value="COBALT TRANSPORT PROTEIN CBIN"/>
    <property type="match status" value="1"/>
</dbReference>
<dbReference type="KEGG" id="rher:EHE19_016130"/>
<name>A0A4U7J7X7_9FIRM</name>
<evidence type="ECO:0000256" key="3">
    <source>
        <dbReference type="ARBA" id="ARBA00022475"/>
    </source>
</evidence>
<gene>
    <name evidence="10" type="primary">cbiN</name>
    <name evidence="11" type="ORF">EHE19_016130</name>
</gene>
<comment type="function">
    <text evidence="10">Part of the energy-coupling factor (ECF) transporter complex CbiMNOQ involved in cobalt import.</text>
</comment>
<dbReference type="EMBL" id="CP061336">
    <property type="protein sequence ID" value="QNU66383.1"/>
    <property type="molecule type" value="Genomic_DNA"/>
</dbReference>
<dbReference type="Proteomes" id="UP000306409">
    <property type="component" value="Chromosome"/>
</dbReference>
<keyword evidence="7 10" id="KW-0406">Ion transport</keyword>
<evidence type="ECO:0000256" key="7">
    <source>
        <dbReference type="ARBA" id="ARBA00023065"/>
    </source>
</evidence>
<keyword evidence="6 10" id="KW-1133">Transmembrane helix</keyword>
<accession>A0A4U7J7X7</accession>
<feature type="transmembrane region" description="Helical" evidence="10">
    <location>
        <begin position="12"/>
        <end position="34"/>
    </location>
</feature>
<keyword evidence="8 10" id="KW-0472">Membrane</keyword>
<reference evidence="11 12" key="1">
    <citation type="submission" date="2020-09" db="EMBL/GenBank/DDBJ databases">
        <title>Characterization and genome sequencing of Ruminiclostridium sp. nov. MA18.</title>
        <authorList>
            <person name="Rettenmaier R."/>
            <person name="Kowollik M.-L."/>
            <person name="Liebl W."/>
            <person name="Zverlov V."/>
        </authorList>
    </citation>
    <scope>NUCLEOTIDE SEQUENCE [LARGE SCALE GENOMIC DNA]</scope>
    <source>
        <strain evidence="11 12">MA18</strain>
    </source>
</reference>
<dbReference type="AlphaFoldDB" id="A0A4U7J7X7"/>
<dbReference type="OrthoDB" id="1551318at2"/>
<comment type="subunit">
    <text evidence="10">Forms an energy-coupling factor (ECF) transporter complex composed of an ATP-binding protein (A component, CbiO), a transmembrane protein (T component, CbiQ) and 2 possible substrate-capture proteins (S components, CbiM and CbiN) of unknown stoichimetry.</text>
</comment>
<dbReference type="PANTHER" id="PTHR38662">
    <property type="entry name" value="COBALT TRANSPORT PROTEIN CBIN"/>
    <property type="match status" value="1"/>
</dbReference>
<dbReference type="HAMAP" id="MF_00330">
    <property type="entry name" value="CbiN"/>
    <property type="match status" value="1"/>
</dbReference>
<keyword evidence="2 10" id="KW-0813">Transport</keyword>
<keyword evidence="5 10" id="KW-0812">Transmembrane</keyword>
<dbReference type="NCBIfam" id="TIGR01165">
    <property type="entry name" value="cbiN"/>
    <property type="match status" value="1"/>
</dbReference>
<evidence type="ECO:0000256" key="1">
    <source>
        <dbReference type="ARBA" id="ARBA00022426"/>
    </source>
</evidence>
<evidence type="ECO:0000256" key="9">
    <source>
        <dbReference type="ARBA" id="ARBA00023285"/>
    </source>
</evidence>
<keyword evidence="4 10" id="KW-0169">Cobalamin biosynthesis</keyword>
<evidence type="ECO:0000256" key="2">
    <source>
        <dbReference type="ARBA" id="ARBA00022448"/>
    </source>
</evidence>
<comment type="pathway">
    <text evidence="10">Cofactor biosynthesis; adenosylcobalamin biosynthesis.</text>
</comment>
<protein>
    <recommendedName>
        <fullName evidence="10">Cobalt transport protein CbiN</fullName>
    </recommendedName>
    <alternativeName>
        <fullName evidence="10">Energy-coupling factor transporter probable substrate-capture protein CbiN</fullName>
        <shortName evidence="10">ECF transporter S component CbiN</shortName>
    </alternativeName>
</protein>
<sequence length="108" mass="11722">MQTEAIRQTKKNNLSVNLLLILIIIALAIIPLFIAKDAEFGGADGQAEEAIAEINADYEPWFSPIFEPKSGEIESLLFALQAAIGAGIIGYGLGYLKGRRKKEDEKSA</sequence>
<evidence type="ECO:0000256" key="5">
    <source>
        <dbReference type="ARBA" id="ARBA00022692"/>
    </source>
</evidence>
<dbReference type="Pfam" id="PF02553">
    <property type="entry name" value="CbiN"/>
    <property type="match status" value="1"/>
</dbReference>
<keyword evidence="12" id="KW-1185">Reference proteome</keyword>
<evidence type="ECO:0000313" key="11">
    <source>
        <dbReference type="EMBL" id="QNU66383.1"/>
    </source>
</evidence>
<comment type="similarity">
    <text evidence="10">Belongs to the CbiN family.</text>
</comment>
<dbReference type="GO" id="GO:0009236">
    <property type="term" value="P:cobalamin biosynthetic process"/>
    <property type="evidence" value="ECO:0007669"/>
    <property type="project" value="UniProtKB-UniRule"/>
</dbReference>
<proteinExistence type="inferred from homology"/>
<evidence type="ECO:0000313" key="12">
    <source>
        <dbReference type="Proteomes" id="UP000306409"/>
    </source>
</evidence>
<evidence type="ECO:0000256" key="10">
    <source>
        <dbReference type="HAMAP-Rule" id="MF_00330"/>
    </source>
</evidence>
<dbReference type="RefSeq" id="WP_014256596.1">
    <property type="nucleotide sequence ID" value="NZ_CP061336.1"/>
</dbReference>
<evidence type="ECO:0000256" key="8">
    <source>
        <dbReference type="ARBA" id="ARBA00023136"/>
    </source>
</evidence>
<feature type="transmembrane region" description="Helical" evidence="10">
    <location>
        <begin position="76"/>
        <end position="96"/>
    </location>
</feature>
<dbReference type="InterPro" id="IPR003705">
    <property type="entry name" value="CbiN"/>
</dbReference>
<dbReference type="GO" id="GO:0015087">
    <property type="term" value="F:cobalt ion transmembrane transporter activity"/>
    <property type="evidence" value="ECO:0007669"/>
    <property type="project" value="UniProtKB-UniRule"/>
</dbReference>
<dbReference type="NCBIfam" id="NF002780">
    <property type="entry name" value="PRK02898.1"/>
    <property type="match status" value="1"/>
</dbReference>